<dbReference type="InParanoid" id="G3UIX2"/>
<evidence type="ECO:0000256" key="3">
    <source>
        <dbReference type="ARBA" id="ARBA00010663"/>
    </source>
</evidence>
<name>G3UIX2_LOXAF</name>
<evidence type="ECO:0000256" key="4">
    <source>
        <dbReference type="ARBA" id="ARBA00022475"/>
    </source>
</evidence>
<feature type="transmembrane region" description="Helical" evidence="13">
    <location>
        <begin position="130"/>
        <end position="148"/>
    </location>
</feature>
<keyword evidence="5 13" id="KW-0589">Pheromone response</keyword>
<reference evidence="15" key="2">
    <citation type="submission" date="2025-08" db="UniProtKB">
        <authorList>
            <consortium name="Ensembl"/>
        </authorList>
    </citation>
    <scope>IDENTIFICATION</scope>
    <source>
        <strain evidence="15">Isolate ISIS603380</strain>
    </source>
</reference>
<evidence type="ECO:0000256" key="9">
    <source>
        <dbReference type="ARBA" id="ARBA00023136"/>
    </source>
</evidence>
<dbReference type="SUPFAM" id="SSF81321">
    <property type="entry name" value="Family A G protein-coupled receptor-like"/>
    <property type="match status" value="1"/>
</dbReference>
<keyword evidence="6 13" id="KW-0812">Transmembrane</keyword>
<dbReference type="GO" id="GO:0016503">
    <property type="term" value="F:pheromone receptor activity"/>
    <property type="evidence" value="ECO:0007669"/>
    <property type="project" value="InterPro"/>
</dbReference>
<keyword evidence="9 13" id="KW-0472">Membrane</keyword>
<comment type="similarity">
    <text evidence="3 13">Belongs to the G-protein coupled receptor 1 family.</text>
</comment>
<feature type="transmembrane region" description="Helical" evidence="13">
    <location>
        <begin position="287"/>
        <end position="307"/>
    </location>
</feature>
<comment type="function">
    <text evidence="1">Putative pheromone receptor.</text>
</comment>
<evidence type="ECO:0000256" key="11">
    <source>
        <dbReference type="ARBA" id="ARBA00023180"/>
    </source>
</evidence>
<dbReference type="Ensembl" id="ENSLAFT00000034119.1">
    <property type="protein sequence ID" value="ENSLAFP00000027780.1"/>
    <property type="gene ID" value="ENSLAFG00000026795.1"/>
</dbReference>
<dbReference type="eggNOG" id="ENOG502RD1P">
    <property type="taxonomic scope" value="Eukaryota"/>
</dbReference>
<feature type="transmembrane region" description="Helical" evidence="13">
    <location>
        <begin position="196"/>
        <end position="214"/>
    </location>
</feature>
<evidence type="ECO:0000256" key="13">
    <source>
        <dbReference type="RuleBase" id="RU364061"/>
    </source>
</evidence>
<protein>
    <recommendedName>
        <fullName evidence="13">Vomeronasal type-1 receptor</fullName>
    </recommendedName>
</protein>
<dbReference type="Proteomes" id="UP000007646">
    <property type="component" value="Unassembled WGS sequence"/>
</dbReference>
<evidence type="ECO:0000313" key="16">
    <source>
        <dbReference type="Proteomes" id="UP000007646"/>
    </source>
</evidence>
<keyword evidence="4 13" id="KW-1003">Cell membrane</keyword>
<sequence>LNRENSRVGCEASIDNTFFTLTTVGVLGNFSFLSPYIFLYFTKCRLQSTDLILKHLTVANSLSILCKGIPKTMAGFGWKNFLNDVGCKFILYVHRVGRGVSFGSTCLLSMFQAITISPRSSRWAELQVKAPKYMGFSMFLCWILHMLLNTDIVMSVTSNWSNYNITKKKFYGYCSSVRHDQHIGLLHSLWLALPDVVTLGLMLWFSGSVVFILYKHKQRVQHIHKNKISPSASAETKATQTILVLVSTFVSFSILSSIFQVFIAVFYQPTSWILDMDALFSMCFPTVSPLILMSCDSSLSRLCFALIKK</sequence>
<reference evidence="15 16" key="1">
    <citation type="submission" date="2009-06" db="EMBL/GenBank/DDBJ databases">
        <title>The Genome Sequence of Loxodonta africana (African elephant).</title>
        <authorList>
            <person name="Di Palma F."/>
            <person name="Heiman D."/>
            <person name="Young S."/>
            <person name="Johnson J."/>
            <person name="Lander E.S."/>
            <person name="Lindblad-Toh K."/>
        </authorList>
    </citation>
    <scope>NUCLEOTIDE SEQUENCE [LARGE SCALE GENOMIC DNA]</scope>
    <source>
        <strain evidence="15 16">Isolate ISIS603380</strain>
    </source>
</reference>
<keyword evidence="12 13" id="KW-0807">Transducer</keyword>
<dbReference type="GeneTree" id="ENSGT00960000186612"/>
<evidence type="ECO:0000256" key="7">
    <source>
        <dbReference type="ARBA" id="ARBA00022989"/>
    </source>
</evidence>
<comment type="subcellular location">
    <subcellularLocation>
        <location evidence="2 13">Cell membrane</location>
        <topology evidence="2 13">Multi-pass membrane protein</topology>
    </subcellularLocation>
</comment>
<evidence type="ECO:0000256" key="1">
    <source>
        <dbReference type="ARBA" id="ARBA00003878"/>
    </source>
</evidence>
<dbReference type="InterPro" id="IPR004072">
    <property type="entry name" value="Vmron_rcpt_1"/>
</dbReference>
<dbReference type="Pfam" id="PF03402">
    <property type="entry name" value="V1R"/>
    <property type="match status" value="1"/>
</dbReference>
<evidence type="ECO:0000256" key="8">
    <source>
        <dbReference type="ARBA" id="ARBA00023040"/>
    </source>
</evidence>
<dbReference type="FunFam" id="1.20.1070.10:FF:000033">
    <property type="entry name" value="Vomeronasal type-1 receptor"/>
    <property type="match status" value="1"/>
</dbReference>
<keyword evidence="7 13" id="KW-1133">Transmembrane helix</keyword>
<accession>G3UIX2</accession>
<evidence type="ECO:0000256" key="5">
    <source>
        <dbReference type="ARBA" id="ARBA00022507"/>
    </source>
</evidence>
<dbReference type="HOGENOM" id="CLU_058641_1_0_1"/>
<feature type="transmembrane region" description="Helical" evidence="13">
    <location>
        <begin position="242"/>
        <end position="267"/>
    </location>
</feature>
<keyword evidence="8 13" id="KW-0297">G-protein coupled receptor</keyword>
<reference evidence="15" key="3">
    <citation type="submission" date="2025-09" db="UniProtKB">
        <authorList>
            <consortium name="Ensembl"/>
        </authorList>
    </citation>
    <scope>IDENTIFICATION</scope>
    <source>
        <strain evidence="15">Isolate ISIS603380</strain>
    </source>
</reference>
<proteinExistence type="inferred from homology"/>
<dbReference type="OMA" id="GCEASID"/>
<keyword evidence="16" id="KW-1185">Reference proteome</keyword>
<feature type="domain" description="G-protein coupled receptors family 1 profile" evidence="14">
    <location>
        <begin position="28"/>
        <end position="292"/>
    </location>
</feature>
<evidence type="ECO:0000313" key="15">
    <source>
        <dbReference type="Ensembl" id="ENSLAFP00000027780.1"/>
    </source>
</evidence>
<keyword evidence="11" id="KW-0325">Glycoprotein</keyword>
<dbReference type="GO" id="GO:0007606">
    <property type="term" value="P:sensory perception of chemical stimulus"/>
    <property type="evidence" value="ECO:0007669"/>
    <property type="project" value="UniProtKB-ARBA"/>
</dbReference>
<keyword evidence="10 13" id="KW-0675">Receptor</keyword>
<evidence type="ECO:0000256" key="2">
    <source>
        <dbReference type="ARBA" id="ARBA00004651"/>
    </source>
</evidence>
<evidence type="ECO:0000256" key="10">
    <source>
        <dbReference type="ARBA" id="ARBA00023170"/>
    </source>
</evidence>
<organism evidence="15 16">
    <name type="scientific">Loxodonta africana</name>
    <name type="common">African elephant</name>
    <dbReference type="NCBI Taxonomy" id="9785"/>
    <lineage>
        <taxon>Eukaryota</taxon>
        <taxon>Metazoa</taxon>
        <taxon>Chordata</taxon>
        <taxon>Craniata</taxon>
        <taxon>Vertebrata</taxon>
        <taxon>Euteleostomi</taxon>
        <taxon>Mammalia</taxon>
        <taxon>Eutheria</taxon>
        <taxon>Afrotheria</taxon>
        <taxon>Proboscidea</taxon>
        <taxon>Elephantidae</taxon>
        <taxon>Loxodonta</taxon>
    </lineage>
</organism>
<dbReference type="PANTHER" id="PTHR24062">
    <property type="entry name" value="VOMERONASAL TYPE-1 RECEPTOR"/>
    <property type="match status" value="1"/>
</dbReference>
<dbReference type="PROSITE" id="PS50262">
    <property type="entry name" value="G_PROTEIN_RECEP_F1_2"/>
    <property type="match status" value="1"/>
</dbReference>
<feature type="transmembrane region" description="Helical" evidence="13">
    <location>
        <begin position="18"/>
        <end position="41"/>
    </location>
</feature>
<dbReference type="CDD" id="cd13949">
    <property type="entry name" value="7tm_V1R_pheromone"/>
    <property type="match status" value="1"/>
</dbReference>
<evidence type="ECO:0000256" key="6">
    <source>
        <dbReference type="ARBA" id="ARBA00022692"/>
    </source>
</evidence>
<dbReference type="Gene3D" id="1.20.1070.10">
    <property type="entry name" value="Rhodopsin 7-helix transmembrane proteins"/>
    <property type="match status" value="1"/>
</dbReference>
<dbReference type="GO" id="GO:0019236">
    <property type="term" value="P:response to pheromone"/>
    <property type="evidence" value="ECO:0007669"/>
    <property type="project" value="UniProtKB-KW"/>
</dbReference>
<dbReference type="AlphaFoldDB" id="G3UIX2"/>
<evidence type="ECO:0000259" key="14">
    <source>
        <dbReference type="PROSITE" id="PS50262"/>
    </source>
</evidence>
<dbReference type="InterPro" id="IPR017452">
    <property type="entry name" value="GPCR_Rhodpsn_7TM"/>
</dbReference>
<evidence type="ECO:0000256" key="12">
    <source>
        <dbReference type="ARBA" id="ARBA00023224"/>
    </source>
</evidence>
<dbReference type="GO" id="GO:0005886">
    <property type="term" value="C:plasma membrane"/>
    <property type="evidence" value="ECO:0007669"/>
    <property type="project" value="UniProtKB-SubCell"/>
</dbReference>
<dbReference type="PRINTS" id="PR01534">
    <property type="entry name" value="VOMERONASL1R"/>
</dbReference>